<name>A0A2V5IMH4_9MICC</name>
<dbReference type="InterPro" id="IPR000757">
    <property type="entry name" value="Beta-glucanase-like"/>
</dbReference>
<comment type="similarity">
    <text evidence="1">Belongs to the glycosyl hydrolase 16 family.</text>
</comment>
<dbReference type="InterPro" id="IPR050546">
    <property type="entry name" value="Glycosyl_Hydrlase_16"/>
</dbReference>
<dbReference type="EMBL" id="QJVC01000024">
    <property type="protein sequence ID" value="PYI37311.1"/>
    <property type="molecule type" value="Genomic_DNA"/>
</dbReference>
<dbReference type="OrthoDB" id="9809583at2"/>
<dbReference type="Pfam" id="PF00722">
    <property type="entry name" value="Glyco_hydro_16"/>
    <property type="match status" value="1"/>
</dbReference>
<dbReference type="GO" id="GO:0004553">
    <property type="term" value="F:hydrolase activity, hydrolyzing O-glycosyl compounds"/>
    <property type="evidence" value="ECO:0007669"/>
    <property type="project" value="InterPro"/>
</dbReference>
<organism evidence="3 4">
    <name type="scientific">Arthrobacter psychrolactophilus</name>
    <dbReference type="NCBI Taxonomy" id="92442"/>
    <lineage>
        <taxon>Bacteria</taxon>
        <taxon>Bacillati</taxon>
        <taxon>Actinomycetota</taxon>
        <taxon>Actinomycetes</taxon>
        <taxon>Micrococcales</taxon>
        <taxon>Micrococcaceae</taxon>
        <taxon>Arthrobacter</taxon>
    </lineage>
</organism>
<evidence type="ECO:0000256" key="1">
    <source>
        <dbReference type="ARBA" id="ARBA00006865"/>
    </source>
</evidence>
<evidence type="ECO:0000313" key="4">
    <source>
        <dbReference type="Proteomes" id="UP000247980"/>
    </source>
</evidence>
<accession>A0A2V5IMH4</accession>
<comment type="caution">
    <text evidence="3">The sequence shown here is derived from an EMBL/GenBank/DDBJ whole genome shotgun (WGS) entry which is preliminary data.</text>
</comment>
<dbReference type="PROSITE" id="PS51762">
    <property type="entry name" value="GH16_2"/>
    <property type="match status" value="1"/>
</dbReference>
<dbReference type="InterPro" id="IPR013320">
    <property type="entry name" value="ConA-like_dom_sf"/>
</dbReference>
<dbReference type="GO" id="GO:0005975">
    <property type="term" value="P:carbohydrate metabolic process"/>
    <property type="evidence" value="ECO:0007669"/>
    <property type="project" value="InterPro"/>
</dbReference>
<dbReference type="RefSeq" id="WP_110486554.1">
    <property type="nucleotide sequence ID" value="NZ_QJVC01000024.1"/>
</dbReference>
<dbReference type="CDD" id="cd08023">
    <property type="entry name" value="GH16_laminarinase_like"/>
    <property type="match status" value="1"/>
</dbReference>
<dbReference type="SUPFAM" id="SSF49899">
    <property type="entry name" value="Concanavalin A-like lectins/glucanases"/>
    <property type="match status" value="1"/>
</dbReference>
<dbReference type="Proteomes" id="UP000247980">
    <property type="component" value="Unassembled WGS sequence"/>
</dbReference>
<dbReference type="Gene3D" id="2.60.120.200">
    <property type="match status" value="1"/>
</dbReference>
<dbReference type="PANTHER" id="PTHR10963:SF55">
    <property type="entry name" value="GLYCOSIDE HYDROLASE FAMILY 16 PROTEIN"/>
    <property type="match status" value="1"/>
</dbReference>
<keyword evidence="4" id="KW-1185">Reference proteome</keyword>
<dbReference type="PANTHER" id="PTHR10963">
    <property type="entry name" value="GLYCOSYL HYDROLASE-RELATED"/>
    <property type="match status" value="1"/>
</dbReference>
<evidence type="ECO:0000313" key="3">
    <source>
        <dbReference type="EMBL" id="PYI37311.1"/>
    </source>
</evidence>
<reference evidence="3 4" key="1">
    <citation type="submission" date="2018-05" db="EMBL/GenBank/DDBJ databases">
        <title>Genetic diversity of glacier-inhabiting Cryobacterium bacteria in China and description of Cryobacterium mengkeensis sp. nov. and Arthrobacter glacialis sp. nov.</title>
        <authorList>
            <person name="Liu Q."/>
            <person name="Xin Y.-H."/>
        </authorList>
    </citation>
    <scope>NUCLEOTIDE SEQUENCE [LARGE SCALE GENOMIC DNA]</scope>
    <source>
        <strain evidence="3 4">B7</strain>
    </source>
</reference>
<dbReference type="AlphaFoldDB" id="A0A2V5IMH4"/>
<proteinExistence type="inferred from homology"/>
<protein>
    <recommendedName>
        <fullName evidence="2">GH16 domain-containing protein</fullName>
    </recommendedName>
</protein>
<feature type="domain" description="GH16" evidence="2">
    <location>
        <begin position="266"/>
        <end position="516"/>
    </location>
</feature>
<evidence type="ECO:0000259" key="2">
    <source>
        <dbReference type="PROSITE" id="PS51762"/>
    </source>
</evidence>
<gene>
    <name evidence="3" type="ORF">CVS30_15975</name>
</gene>
<sequence>MTITPTGAPQSRSKKGPAKIAAGVITAALLAALVPVITANAAEPNYVASSILLNDTMSRTVSNSWGNATSAINYSASNSALGVANGTAKISLPTPGKSMTTATSVKATNADASYVVSVDKLPTSGAGLSTSLHLRHSSTGFYRTVLHITPQGTTTLELSRSNAGKITVLKKVTLPLIVKSGQKINLELQALGTTSVQVQAKAWAVGTTTPANWSVSVTDATTSKISTAGAVAVSAYLTGSSQASTLRYDDIKLASMVQEAVAPTTPPVSSAYRPGWGEPVFQDEFTSNVSKWNVRDNDSLSYDKARIKAANVSVSDGLLHIVSKRETVDGRDFTSGYLDSIGKFEQQYGRWEVRAKIPTTPGDSRGIWPAFWLRNAGVGEVDIMEAWGDPFTNPTIVGTSSLTAHESTNGGGARKGWNWETMAGTTVNSSAAFHTWAIEYTPTELKGYFDNKLVVTATKAEFPWLWGPNFQTKFNMRLNLQVGSPYHGYPVGPDYVDTKSYADFQIDYVRAWAYKG</sequence>